<name>A0AA42IZW3_9FIRM</name>
<dbReference type="InterPro" id="IPR016032">
    <property type="entry name" value="Sig_transdc_resp-reg_C-effctor"/>
</dbReference>
<dbReference type="PANTHER" id="PTHR43214:SF40">
    <property type="entry name" value="TRANSCRIPTIONAL REGULATORY PROTEIN LNRK"/>
    <property type="match status" value="1"/>
</dbReference>
<dbReference type="SUPFAM" id="SSF52172">
    <property type="entry name" value="CheY-like"/>
    <property type="match status" value="1"/>
</dbReference>
<dbReference type="RefSeq" id="WP_271011142.1">
    <property type="nucleotide sequence ID" value="NZ_JAQIFT010000014.1"/>
</dbReference>
<evidence type="ECO:0000256" key="1">
    <source>
        <dbReference type="ARBA" id="ARBA00018672"/>
    </source>
</evidence>
<dbReference type="GO" id="GO:0006355">
    <property type="term" value="P:regulation of DNA-templated transcription"/>
    <property type="evidence" value="ECO:0007669"/>
    <property type="project" value="InterPro"/>
</dbReference>
<dbReference type="PRINTS" id="PR00038">
    <property type="entry name" value="HTHLUXR"/>
</dbReference>
<dbReference type="SMART" id="SM00448">
    <property type="entry name" value="REC"/>
    <property type="match status" value="1"/>
</dbReference>
<evidence type="ECO:0000256" key="3">
    <source>
        <dbReference type="ARBA" id="ARBA00023015"/>
    </source>
</evidence>
<dbReference type="InterPro" id="IPR001789">
    <property type="entry name" value="Sig_transdc_resp-reg_receiver"/>
</dbReference>
<dbReference type="InterPro" id="IPR011006">
    <property type="entry name" value="CheY-like_superfamily"/>
</dbReference>
<sequence length="206" mass="23325">MIKVLLVDDDILIRESLKLILSTFEDLDVIGTCESGKGCLDFLEDNEVDLVLLDLRMPIMDGIEVLKQKSQEEKKERYLVLTTFDEDDLIKSALYYGADGYILKNSTPDHIVHAIRTVAGGNSVFHPDVLKSIGNVETNHKVDWNTYGLSQREMEIVEEVAEGLSNKEIANKLYISEGTVKNYMTSILTKMDLKHRTQIAIAYLKK</sequence>
<dbReference type="SMART" id="SM00421">
    <property type="entry name" value="HTH_LUXR"/>
    <property type="match status" value="1"/>
</dbReference>
<comment type="function">
    <text evidence="6">May play the central regulatory role in sporulation. It may be an element of the effector pathway responsible for the activation of sporulation genes in response to nutritional stress. Spo0A may act in concert with spo0H (a sigma factor) to control the expression of some genes that are critical to the sporulation process.</text>
</comment>
<accession>A0AA42IZW3</accession>
<protein>
    <recommendedName>
        <fullName evidence="1">Stage 0 sporulation protein A homolog</fullName>
    </recommendedName>
</protein>
<evidence type="ECO:0000259" key="8">
    <source>
        <dbReference type="PROSITE" id="PS50043"/>
    </source>
</evidence>
<dbReference type="Gene3D" id="3.40.50.2300">
    <property type="match status" value="1"/>
</dbReference>
<evidence type="ECO:0000256" key="5">
    <source>
        <dbReference type="ARBA" id="ARBA00023163"/>
    </source>
</evidence>
<dbReference type="PROSITE" id="PS00622">
    <property type="entry name" value="HTH_LUXR_1"/>
    <property type="match status" value="1"/>
</dbReference>
<dbReference type="GO" id="GO:0003677">
    <property type="term" value="F:DNA binding"/>
    <property type="evidence" value="ECO:0007669"/>
    <property type="project" value="UniProtKB-KW"/>
</dbReference>
<keyword evidence="4" id="KW-0238">DNA-binding</keyword>
<dbReference type="InterPro" id="IPR039420">
    <property type="entry name" value="WalR-like"/>
</dbReference>
<dbReference type="Proteomes" id="UP001169242">
    <property type="component" value="Unassembled WGS sequence"/>
</dbReference>
<dbReference type="CDD" id="cd17535">
    <property type="entry name" value="REC_NarL-like"/>
    <property type="match status" value="1"/>
</dbReference>
<dbReference type="GO" id="GO:0000160">
    <property type="term" value="P:phosphorelay signal transduction system"/>
    <property type="evidence" value="ECO:0007669"/>
    <property type="project" value="InterPro"/>
</dbReference>
<feature type="domain" description="HTH luxR-type" evidence="8">
    <location>
        <begin position="140"/>
        <end position="206"/>
    </location>
</feature>
<dbReference type="InterPro" id="IPR000792">
    <property type="entry name" value="Tscrpt_reg_LuxR_C"/>
</dbReference>
<keyword evidence="2 7" id="KW-0597">Phosphoprotein</keyword>
<dbReference type="SUPFAM" id="SSF46894">
    <property type="entry name" value="C-terminal effector domain of the bipartite response regulators"/>
    <property type="match status" value="1"/>
</dbReference>
<dbReference type="PANTHER" id="PTHR43214">
    <property type="entry name" value="TWO-COMPONENT RESPONSE REGULATOR"/>
    <property type="match status" value="1"/>
</dbReference>
<comment type="caution">
    <text evidence="10">The sequence shown here is derived from an EMBL/GenBank/DDBJ whole genome shotgun (WGS) entry which is preliminary data.</text>
</comment>
<organism evidence="10 11">
    <name type="scientific">Holtiella tumoricola</name>
    <dbReference type="NCBI Taxonomy" id="3018743"/>
    <lineage>
        <taxon>Bacteria</taxon>
        <taxon>Bacillati</taxon>
        <taxon>Bacillota</taxon>
        <taxon>Clostridia</taxon>
        <taxon>Lachnospirales</taxon>
        <taxon>Cellulosilyticaceae</taxon>
        <taxon>Holtiella</taxon>
    </lineage>
</organism>
<gene>
    <name evidence="10" type="ORF">PBV87_03290</name>
</gene>
<dbReference type="PROSITE" id="PS50110">
    <property type="entry name" value="RESPONSE_REGULATORY"/>
    <property type="match status" value="1"/>
</dbReference>
<evidence type="ECO:0000256" key="2">
    <source>
        <dbReference type="ARBA" id="ARBA00022553"/>
    </source>
</evidence>
<feature type="domain" description="Response regulatory" evidence="9">
    <location>
        <begin position="3"/>
        <end position="119"/>
    </location>
</feature>
<evidence type="ECO:0000313" key="11">
    <source>
        <dbReference type="Proteomes" id="UP001169242"/>
    </source>
</evidence>
<feature type="modified residue" description="4-aspartylphosphate" evidence="7">
    <location>
        <position position="54"/>
    </location>
</feature>
<evidence type="ECO:0000259" key="9">
    <source>
        <dbReference type="PROSITE" id="PS50110"/>
    </source>
</evidence>
<dbReference type="PROSITE" id="PS50043">
    <property type="entry name" value="HTH_LUXR_2"/>
    <property type="match status" value="1"/>
</dbReference>
<evidence type="ECO:0000256" key="6">
    <source>
        <dbReference type="ARBA" id="ARBA00024867"/>
    </source>
</evidence>
<dbReference type="AlphaFoldDB" id="A0AA42IZW3"/>
<reference evidence="10" key="1">
    <citation type="journal article" date="2023" name="Int. J. Syst. Evol. Microbiol.">
        <title>&lt;i&gt;Holtiella tumoricola&lt;/i&gt; gen. nov. sp. nov., isolated from a human clinical sample.</title>
        <authorList>
            <person name="Allen-Vercoe E."/>
            <person name="Daigneault M.C."/>
            <person name="Vancuren S.J."/>
            <person name="Cochrane K."/>
            <person name="O'Neal L.L."/>
            <person name="Sankaranarayanan K."/>
            <person name="Lawson P.A."/>
        </authorList>
    </citation>
    <scope>NUCLEOTIDE SEQUENCE</scope>
    <source>
        <strain evidence="10">CC70A</strain>
    </source>
</reference>
<dbReference type="InterPro" id="IPR058245">
    <property type="entry name" value="NreC/VraR/RcsB-like_REC"/>
</dbReference>
<dbReference type="Pfam" id="PF00072">
    <property type="entry name" value="Response_reg"/>
    <property type="match status" value="1"/>
</dbReference>
<evidence type="ECO:0000313" key="10">
    <source>
        <dbReference type="EMBL" id="MDA3730531.1"/>
    </source>
</evidence>
<dbReference type="EMBL" id="JAQIFT010000014">
    <property type="protein sequence ID" value="MDA3730531.1"/>
    <property type="molecule type" value="Genomic_DNA"/>
</dbReference>
<keyword evidence="11" id="KW-1185">Reference proteome</keyword>
<dbReference type="CDD" id="cd06170">
    <property type="entry name" value="LuxR_C_like"/>
    <property type="match status" value="1"/>
</dbReference>
<proteinExistence type="predicted"/>
<keyword evidence="5" id="KW-0804">Transcription</keyword>
<evidence type="ECO:0000256" key="7">
    <source>
        <dbReference type="PROSITE-ProRule" id="PRU00169"/>
    </source>
</evidence>
<dbReference type="Pfam" id="PF00196">
    <property type="entry name" value="GerE"/>
    <property type="match status" value="1"/>
</dbReference>
<evidence type="ECO:0000256" key="4">
    <source>
        <dbReference type="ARBA" id="ARBA00023125"/>
    </source>
</evidence>
<keyword evidence="3" id="KW-0805">Transcription regulation</keyword>